<protein>
    <recommendedName>
        <fullName evidence="10">Type II secretion system protein GspE</fullName>
    </recommendedName>
</protein>
<reference evidence="7 8" key="1">
    <citation type="submission" date="2018-06" db="EMBL/GenBank/DDBJ databases">
        <title>Complete Genome Sequence of Desulfobacter hydrogenophilus (DSM3380).</title>
        <authorList>
            <person name="Marietou A."/>
            <person name="Schreiber L."/>
            <person name="Marshall I."/>
            <person name="Jorgensen B."/>
        </authorList>
    </citation>
    <scope>NUCLEOTIDE SEQUENCE [LARGE SCALE GENOMIC DNA]</scope>
    <source>
        <strain evidence="7 8">DSM 3380</strain>
    </source>
</reference>
<sequence length="349" mass="38416">MARKERFGEYLVNRGTLTPEQVSTLVSKQKISNEKLGDAAVKDGLLEQSGMLKELSEFLGIPLMSEAVLDVRRDLVNIIPQKMCLKAGVLPVALGDNNEILLACSGPVPKAVIQNMSRLSKRQIKLVLTDRAKVKKLQNHFYSIGFDTSIRPEAMLAGENTTFIIELFEKLMIRAVNAGASDIHVEPERDELVIRLRIDGQMTRTEILPFELASRLVSRIKVMANLDISERRKAQDGSFLFEPRLLNLSMDGVNVRVSILPVTNGEKAVLRLLPPHDEIIDMTGLGMTPAMLAEFNQALKAPYGIVLVTGPTGSGKSTTLYGSLQALRSDTTNITTLEDPVELGLRGIN</sequence>
<dbReference type="GO" id="GO:0016887">
    <property type="term" value="F:ATP hydrolysis activity"/>
    <property type="evidence" value="ECO:0007669"/>
    <property type="project" value="TreeGrafter"/>
</dbReference>
<dbReference type="Gene3D" id="3.30.450.90">
    <property type="match status" value="1"/>
</dbReference>
<evidence type="ECO:0000259" key="5">
    <source>
        <dbReference type="Pfam" id="PF05157"/>
    </source>
</evidence>
<dbReference type="InterPro" id="IPR007831">
    <property type="entry name" value="T2SS_GspE_N"/>
</dbReference>
<evidence type="ECO:0000256" key="3">
    <source>
        <dbReference type="ARBA" id="ARBA00022840"/>
    </source>
</evidence>
<proteinExistence type="inferred from homology"/>
<dbReference type="InterPro" id="IPR001482">
    <property type="entry name" value="T2SS/T4SS_dom"/>
</dbReference>
<keyword evidence="9" id="KW-1185">Reference proteome</keyword>
<dbReference type="AlphaFoldDB" id="A0A328F8J1"/>
<accession>A0A328F8J1</accession>
<feature type="domain" description="Bacterial type II secretion system protein E" evidence="4">
    <location>
        <begin position="160"/>
        <end position="349"/>
    </location>
</feature>
<dbReference type="PANTHER" id="PTHR30258:SF2">
    <property type="entry name" value="COMG OPERON PROTEIN 1"/>
    <property type="match status" value="1"/>
</dbReference>
<dbReference type="GO" id="GO:0005524">
    <property type="term" value="F:ATP binding"/>
    <property type="evidence" value="ECO:0007669"/>
    <property type="project" value="UniProtKB-KW"/>
</dbReference>
<dbReference type="Proteomes" id="UP000248798">
    <property type="component" value="Unassembled WGS sequence"/>
</dbReference>
<dbReference type="EMBL" id="QLNI01000041">
    <property type="protein sequence ID" value="RAM00669.1"/>
    <property type="molecule type" value="Genomic_DNA"/>
</dbReference>
<dbReference type="InterPro" id="IPR037257">
    <property type="entry name" value="T2SS_E_N_sf"/>
</dbReference>
<dbReference type="Pfam" id="PF00437">
    <property type="entry name" value="T2SSE"/>
    <property type="match status" value="1"/>
</dbReference>
<dbReference type="Pfam" id="PF05157">
    <property type="entry name" value="MshEN"/>
    <property type="match status" value="1"/>
</dbReference>
<reference evidence="6 9" key="2">
    <citation type="submission" date="2019-02" db="EMBL/GenBank/DDBJ databases">
        <title>Complete genome sequence of Desulfobacter hydrogenophilus AcRS1.</title>
        <authorList>
            <person name="Marietou A."/>
            <person name="Lund M.B."/>
            <person name="Marshall I.P.G."/>
            <person name="Schreiber L."/>
            <person name="Jorgensen B."/>
        </authorList>
    </citation>
    <scope>NUCLEOTIDE SEQUENCE [LARGE SCALE GENOMIC DNA]</scope>
    <source>
        <strain evidence="6 9">AcRS1</strain>
    </source>
</reference>
<name>A0A328F8J1_9BACT</name>
<dbReference type="SUPFAM" id="SSF160246">
    <property type="entry name" value="EspE N-terminal domain-like"/>
    <property type="match status" value="1"/>
</dbReference>
<keyword evidence="2" id="KW-0547">Nucleotide-binding</keyword>
<evidence type="ECO:0000313" key="8">
    <source>
        <dbReference type="Proteomes" id="UP000248798"/>
    </source>
</evidence>
<evidence type="ECO:0000256" key="2">
    <source>
        <dbReference type="ARBA" id="ARBA00022741"/>
    </source>
</evidence>
<organism evidence="7 8">
    <name type="scientific">Desulfobacter hydrogenophilus</name>
    <dbReference type="NCBI Taxonomy" id="2291"/>
    <lineage>
        <taxon>Bacteria</taxon>
        <taxon>Pseudomonadati</taxon>
        <taxon>Thermodesulfobacteriota</taxon>
        <taxon>Desulfobacteria</taxon>
        <taxon>Desulfobacterales</taxon>
        <taxon>Desulfobacteraceae</taxon>
        <taxon>Desulfobacter</taxon>
    </lineage>
</organism>
<gene>
    <name evidence="7" type="ORF">DO021_17920</name>
    <name evidence="6" type="ORF">EYB58_03765</name>
</gene>
<dbReference type="GO" id="GO:0005886">
    <property type="term" value="C:plasma membrane"/>
    <property type="evidence" value="ECO:0007669"/>
    <property type="project" value="TreeGrafter"/>
</dbReference>
<keyword evidence="3" id="KW-0067">ATP-binding</keyword>
<evidence type="ECO:0000313" key="6">
    <source>
        <dbReference type="EMBL" id="QBH12118.1"/>
    </source>
</evidence>
<evidence type="ECO:0008006" key="10">
    <source>
        <dbReference type="Google" id="ProtNLM"/>
    </source>
</evidence>
<comment type="similarity">
    <text evidence="1">Belongs to the GSP E family.</text>
</comment>
<dbReference type="EMBL" id="CP036313">
    <property type="protein sequence ID" value="QBH12118.1"/>
    <property type="molecule type" value="Genomic_DNA"/>
</dbReference>
<dbReference type="OrthoDB" id="9805147at2"/>
<feature type="domain" description="Type II secretion system protein GspE N-terminal" evidence="5">
    <location>
        <begin position="59"/>
        <end position="143"/>
    </location>
</feature>
<evidence type="ECO:0000313" key="9">
    <source>
        <dbReference type="Proteomes" id="UP000293902"/>
    </source>
</evidence>
<evidence type="ECO:0000259" key="4">
    <source>
        <dbReference type="Pfam" id="PF00437"/>
    </source>
</evidence>
<dbReference type="Gene3D" id="3.30.300.160">
    <property type="entry name" value="Type II secretion system, protein E, N-terminal domain"/>
    <property type="match status" value="1"/>
</dbReference>
<dbReference type="Gene3D" id="3.40.50.300">
    <property type="entry name" value="P-loop containing nucleotide triphosphate hydrolases"/>
    <property type="match status" value="1"/>
</dbReference>
<dbReference type="SUPFAM" id="SSF52540">
    <property type="entry name" value="P-loop containing nucleoside triphosphate hydrolases"/>
    <property type="match status" value="1"/>
</dbReference>
<dbReference type="PANTHER" id="PTHR30258">
    <property type="entry name" value="TYPE II SECRETION SYSTEM PROTEIN GSPE-RELATED"/>
    <property type="match status" value="1"/>
</dbReference>
<dbReference type="Proteomes" id="UP000293902">
    <property type="component" value="Chromosome"/>
</dbReference>
<evidence type="ECO:0000313" key="7">
    <source>
        <dbReference type="EMBL" id="RAM00669.1"/>
    </source>
</evidence>
<evidence type="ECO:0000256" key="1">
    <source>
        <dbReference type="ARBA" id="ARBA00006611"/>
    </source>
</evidence>
<dbReference type="InterPro" id="IPR027417">
    <property type="entry name" value="P-loop_NTPase"/>
</dbReference>